<dbReference type="InterPro" id="IPR027417">
    <property type="entry name" value="P-loop_NTPase"/>
</dbReference>
<dbReference type="PANTHER" id="PTHR15140">
    <property type="entry name" value="TUBULIN-SPECIFIC CHAPERONE E"/>
    <property type="match status" value="1"/>
</dbReference>
<keyword evidence="2" id="KW-0547">Nucleotide-binding</keyword>
<evidence type="ECO:0000256" key="4">
    <source>
        <dbReference type="SAM" id="MobiDB-lite"/>
    </source>
</evidence>
<dbReference type="SUPFAM" id="SSF52540">
    <property type="entry name" value="P-loop containing nucleoside triphosphate hydrolases"/>
    <property type="match status" value="1"/>
</dbReference>
<protein>
    <recommendedName>
        <fullName evidence="5">Disease resistance protein winged helix domain-containing protein</fullName>
    </recommendedName>
</protein>
<dbReference type="Gene3D" id="1.10.8.430">
    <property type="entry name" value="Helical domain of apoptotic protease-activating factors"/>
    <property type="match status" value="1"/>
</dbReference>
<feature type="compositionally biased region" description="Acidic residues" evidence="4">
    <location>
        <begin position="226"/>
        <end position="247"/>
    </location>
</feature>
<organism evidence="6 7">
    <name type="scientific">Datura stramonium</name>
    <name type="common">Jimsonweed</name>
    <name type="synonym">Common thornapple</name>
    <dbReference type="NCBI Taxonomy" id="4076"/>
    <lineage>
        <taxon>Eukaryota</taxon>
        <taxon>Viridiplantae</taxon>
        <taxon>Streptophyta</taxon>
        <taxon>Embryophyta</taxon>
        <taxon>Tracheophyta</taxon>
        <taxon>Spermatophyta</taxon>
        <taxon>Magnoliopsida</taxon>
        <taxon>eudicotyledons</taxon>
        <taxon>Gunneridae</taxon>
        <taxon>Pentapetalae</taxon>
        <taxon>asterids</taxon>
        <taxon>lamiids</taxon>
        <taxon>Solanales</taxon>
        <taxon>Solanaceae</taxon>
        <taxon>Solanoideae</taxon>
        <taxon>Datureae</taxon>
        <taxon>Datura</taxon>
    </lineage>
</organism>
<evidence type="ECO:0000259" key="5">
    <source>
        <dbReference type="Pfam" id="PF23559"/>
    </source>
</evidence>
<dbReference type="EMBL" id="JACEIK010004223">
    <property type="protein sequence ID" value="MCD9644679.1"/>
    <property type="molecule type" value="Genomic_DNA"/>
</dbReference>
<dbReference type="PANTHER" id="PTHR15140:SF33">
    <property type="entry name" value="LATE BLIGHT RESISTANCE PROTEIN HOMOLOG R1A-3 ISOFORM X1"/>
    <property type="match status" value="1"/>
</dbReference>
<gene>
    <name evidence="6" type="ORF">HAX54_033089</name>
</gene>
<sequence>MAKDETQKEKARERLCDSLKQVEERRFIRVQKESTKIQYKGKKLSEESLVPSFLISERVILNAFVNEALPSEFETIGKQIVEKCQGLPLCVVVAGLLSKSKRTIEDWGSVAKDVKSFVTKDPDEQCLHRVLKFEKDLEGVAEKCLQDLIDRCLVLVSNKSLNETRIRYCKVHDLIYELCLREAQKAKHFVMNDIVYVDYDGDYNLDEDDDWDEYANLDEDKAIVLTDDDEGEEDEEDEEDDLEAEDEDDKMLFKNKFRRLSIMGRLALKMITAYEPMTIPSAKAFPAALQEVKVVQNWSKVGGLECHSDLKYWKVTNDSFPVLERLVIRGCTKLEEIPIEFVETISLQLIE</sequence>
<name>A0ABS8VF28_DATST</name>
<keyword evidence="7" id="KW-1185">Reference proteome</keyword>
<evidence type="ECO:0000256" key="3">
    <source>
        <dbReference type="ARBA" id="ARBA00022840"/>
    </source>
</evidence>
<proteinExistence type="predicted"/>
<evidence type="ECO:0000256" key="2">
    <source>
        <dbReference type="ARBA" id="ARBA00022741"/>
    </source>
</evidence>
<feature type="region of interest" description="Disordered" evidence="4">
    <location>
        <begin position="225"/>
        <end position="247"/>
    </location>
</feature>
<dbReference type="Pfam" id="PF23559">
    <property type="entry name" value="WHD_DRP"/>
    <property type="match status" value="1"/>
</dbReference>
<evidence type="ECO:0000256" key="1">
    <source>
        <dbReference type="ARBA" id="ARBA00022614"/>
    </source>
</evidence>
<reference evidence="6 7" key="1">
    <citation type="journal article" date="2021" name="BMC Genomics">
        <title>Datura genome reveals duplications of psychoactive alkaloid biosynthetic genes and high mutation rate following tissue culture.</title>
        <authorList>
            <person name="Rajewski A."/>
            <person name="Carter-House D."/>
            <person name="Stajich J."/>
            <person name="Litt A."/>
        </authorList>
    </citation>
    <scope>NUCLEOTIDE SEQUENCE [LARGE SCALE GENOMIC DNA]</scope>
    <source>
        <strain evidence="6">AR-01</strain>
    </source>
</reference>
<evidence type="ECO:0000313" key="6">
    <source>
        <dbReference type="EMBL" id="MCD9644679.1"/>
    </source>
</evidence>
<dbReference type="InterPro" id="IPR058922">
    <property type="entry name" value="WHD_DRP"/>
</dbReference>
<dbReference type="Proteomes" id="UP000823775">
    <property type="component" value="Unassembled WGS sequence"/>
</dbReference>
<keyword evidence="1" id="KW-0433">Leucine-rich repeat</keyword>
<dbReference type="InterPro" id="IPR042197">
    <property type="entry name" value="Apaf_helical"/>
</dbReference>
<accession>A0ABS8VF28</accession>
<evidence type="ECO:0000313" key="7">
    <source>
        <dbReference type="Proteomes" id="UP000823775"/>
    </source>
</evidence>
<comment type="caution">
    <text evidence="6">The sequence shown here is derived from an EMBL/GenBank/DDBJ whole genome shotgun (WGS) entry which is preliminary data.</text>
</comment>
<keyword evidence="3" id="KW-0067">ATP-binding</keyword>
<feature type="domain" description="Disease resistance protein winged helix" evidence="5">
    <location>
        <begin position="134"/>
        <end position="178"/>
    </location>
</feature>